<gene>
    <name evidence="2" type="ORF">ABS770_19535</name>
</gene>
<reference evidence="2" key="1">
    <citation type="submission" date="2024-06" db="EMBL/GenBank/DDBJ databases">
        <authorList>
            <person name="Campbell A.G."/>
        </authorList>
    </citation>
    <scope>NUCLEOTIDE SEQUENCE</scope>
    <source>
        <strain evidence="2">EM17</strain>
    </source>
</reference>
<comment type="caution">
    <text evidence="2">The sequence shown here is derived from an EMBL/GenBank/DDBJ whole genome shotgun (WGS) entry which is preliminary data.</text>
</comment>
<evidence type="ECO:0000313" key="3">
    <source>
        <dbReference type="Proteomes" id="UP001432995"/>
    </source>
</evidence>
<dbReference type="InterPro" id="IPR045509">
    <property type="entry name" value="HD_assoc_2"/>
</dbReference>
<dbReference type="PANTHER" id="PTHR11373:SF4">
    <property type="entry name" value="DEOXYNUCLEOSIDE TRIPHOSPHATE TRIPHOSPHOHYDROLASE SAMHD1"/>
    <property type="match status" value="1"/>
</dbReference>
<dbReference type="InterPro" id="IPR003607">
    <property type="entry name" value="HD/PDEase_dom"/>
</dbReference>
<dbReference type="CDD" id="cd00077">
    <property type="entry name" value="HDc"/>
    <property type="match status" value="1"/>
</dbReference>
<organism evidence="2 3">
    <name type="scientific">Methylobacterium brachiatum</name>
    <dbReference type="NCBI Taxonomy" id="269660"/>
    <lineage>
        <taxon>Bacteria</taxon>
        <taxon>Pseudomonadati</taxon>
        <taxon>Pseudomonadota</taxon>
        <taxon>Alphaproteobacteria</taxon>
        <taxon>Hyphomicrobiales</taxon>
        <taxon>Methylobacteriaceae</taxon>
        <taxon>Methylobacterium</taxon>
    </lineage>
</organism>
<evidence type="ECO:0000313" key="2">
    <source>
        <dbReference type="EMBL" id="MER2290464.1"/>
    </source>
</evidence>
<sequence length="989" mass="107096">MTTPRLISPGTASTDTWLPDDVTGMGVRRIKERLDAATGFWPALHGALDALGFDGGYVERLTAPPHGGRRKYVKDSVWGMMDFEPHELAIIDSPLLQRLRRISQLGLTFLTYPSAEHSRFSHTLGVTHVLKRLVASISDAARREPILRAGNDEYQLYDPSADGAVARSLAHAALLHDVGHLAFSHAGETAFSAGAGLLVGGMELEDFIACFREEGFESGLSECLSIAVCLSPRFRAFYGRVLGADDVDGRLREICCFIGGVPHDPRYPGLANLISGAAVDADKIDYLNRDARQCGIPVGVDVSRVFLNSALVRISQDQALALSRSRIGQTGGGRFSAGVHFIVNSSGIDTYDELANAKAVLYQRVYLHQLTRNAEQVLSEAVHGAIRDAPATAGPDPRDIFTWFGYGDDELLARLSRERGSRQIAARLVTRDLPKRAFVIYRDACEPFVSLRDVFDAGEWDVHDARGALADLELVYRRATCWRLFDQLVPVDPVERPRRLAELRDLIRREAIAVRRSVDPGFVPPAPNAAEPYVGLSPRFELKPINEVLVREKNSIGHSGQWTKSEELSNADNLGRGVDHVHADREWLPYVAVACTKVLYDLHAGTMASSIPDGAATGDGSAREGFPVRPRLLLRLEEVCSRTGVDHGRLLDDMATAARAGYFGAAERIVPLDGGLLPRCGTVAARYATFRGEGGWQVSPGSVAAFVRQFPVGLRPEMLSLLAEGTIITRGAVGQAFDRMTAASRARGEGGIVFARFSPNSGNVTGIALEQERRDTYLGAGHGFVRNLAELEVRLAGGPADCVAFVDDQFASGGQASAQILHWAGVPRERWPAAIQGERNIDMSAPGDRTLELLRSGRVRLMFVHGTESGRTRVVETARSAGFADLDVVFDRLIPASPILSGPLREFLAEVGRGLLRAIRHGDAPVDAAADAALAADAVGYGGIGSVMVTPTSAPSHAITALWCPGAYAGQPWLPLFLRRGYRKHLVFG</sequence>
<accession>A0ABV1R6J8</accession>
<dbReference type="Proteomes" id="UP001432995">
    <property type="component" value="Unassembled WGS sequence"/>
</dbReference>
<name>A0ABV1R6J8_9HYPH</name>
<dbReference type="SMART" id="SM00471">
    <property type="entry name" value="HDc"/>
    <property type="match status" value="1"/>
</dbReference>
<keyword evidence="3" id="KW-1185">Reference proteome</keyword>
<dbReference type="RefSeq" id="WP_133250924.1">
    <property type="nucleotide sequence ID" value="NZ_JBELQD010000024.1"/>
</dbReference>
<dbReference type="PANTHER" id="PTHR11373">
    <property type="entry name" value="DEOXYNUCLEOSIDE TRIPHOSPHATE TRIPHOSPHOHYDROLASE"/>
    <property type="match status" value="1"/>
</dbReference>
<dbReference type="EMBL" id="JBELQD010000024">
    <property type="protein sequence ID" value="MER2290464.1"/>
    <property type="molecule type" value="Genomic_DNA"/>
</dbReference>
<dbReference type="Gene3D" id="1.10.3210.10">
    <property type="entry name" value="Hypothetical protein af1432"/>
    <property type="match status" value="1"/>
</dbReference>
<dbReference type="InterPro" id="IPR056920">
    <property type="entry name" value="PRTase-CE"/>
</dbReference>
<dbReference type="Pfam" id="PF19276">
    <property type="entry name" value="HD_assoc_2"/>
    <property type="match status" value="1"/>
</dbReference>
<dbReference type="SUPFAM" id="SSF109604">
    <property type="entry name" value="HD-domain/PDEase-like"/>
    <property type="match status" value="1"/>
</dbReference>
<feature type="domain" description="HD/PDEase" evidence="1">
    <location>
        <begin position="115"/>
        <end position="296"/>
    </location>
</feature>
<dbReference type="InterPro" id="IPR050135">
    <property type="entry name" value="dGTPase-like"/>
</dbReference>
<evidence type="ECO:0000259" key="1">
    <source>
        <dbReference type="SMART" id="SM00471"/>
    </source>
</evidence>
<proteinExistence type="predicted"/>
<dbReference type="Pfam" id="PF24390">
    <property type="entry name" value="PRTase-CE"/>
    <property type="match status" value="1"/>
</dbReference>
<protein>
    <recommendedName>
        <fullName evidence="1">HD/PDEase domain-containing protein</fullName>
    </recommendedName>
</protein>